<dbReference type="InterPro" id="IPR036390">
    <property type="entry name" value="WH_DNA-bd_sf"/>
</dbReference>
<evidence type="ECO:0000259" key="1">
    <source>
        <dbReference type="Pfam" id="PF03551"/>
    </source>
</evidence>
<dbReference type="EMBL" id="CP069127">
    <property type="protein sequence ID" value="QRG67590.1"/>
    <property type="molecule type" value="Genomic_DNA"/>
</dbReference>
<keyword evidence="3" id="KW-1185">Reference proteome</keyword>
<accession>A0ABX7FP30</accession>
<dbReference type="Proteomes" id="UP000596248">
    <property type="component" value="Chromosome"/>
</dbReference>
<dbReference type="Pfam" id="PF03551">
    <property type="entry name" value="PadR"/>
    <property type="match status" value="1"/>
</dbReference>
<name>A0ABX7FP30_BRECH</name>
<feature type="domain" description="Transcription regulator PadR N-terminal" evidence="1">
    <location>
        <begin position="59"/>
        <end position="128"/>
    </location>
</feature>
<gene>
    <name evidence="2" type="ORF">JNE38_29905</name>
</gene>
<dbReference type="RefSeq" id="WP_203354643.1">
    <property type="nucleotide sequence ID" value="NZ_CP069127.1"/>
</dbReference>
<organism evidence="2 3">
    <name type="scientific">Brevibacillus choshinensis</name>
    <dbReference type="NCBI Taxonomy" id="54911"/>
    <lineage>
        <taxon>Bacteria</taxon>
        <taxon>Bacillati</taxon>
        <taxon>Bacillota</taxon>
        <taxon>Bacilli</taxon>
        <taxon>Bacillales</taxon>
        <taxon>Paenibacillaceae</taxon>
        <taxon>Brevibacillus</taxon>
    </lineage>
</organism>
<evidence type="ECO:0000313" key="3">
    <source>
        <dbReference type="Proteomes" id="UP000596248"/>
    </source>
</evidence>
<proteinExistence type="predicted"/>
<dbReference type="InterPro" id="IPR005149">
    <property type="entry name" value="Tscrpt_reg_PadR_N"/>
</dbReference>
<evidence type="ECO:0000313" key="2">
    <source>
        <dbReference type="EMBL" id="QRG67590.1"/>
    </source>
</evidence>
<dbReference type="Gene3D" id="1.10.10.10">
    <property type="entry name" value="Winged helix-like DNA-binding domain superfamily/Winged helix DNA-binding domain"/>
    <property type="match status" value="1"/>
</dbReference>
<sequence length="201" mass="22743">MRKHFDAKKPRKKEFSADFSGAPFWESGERHYYRHGGGGGRGGGRGKRFFGRGDVKYALLELLSAAPMHGYQMMKGLEEKSGGLYTPSPGSIYPTLQMLEDRDMVHATEVDGKKVYSITEAGRSFLQERPVEKPRDLVHDSARDILVGEAELQQDLNQLVESLNRLHGESLQDPAKMTRLSFFLKKVRRKLEGHFEEGSDQ</sequence>
<dbReference type="PANTHER" id="PTHR43252:SF2">
    <property type="entry name" value="TRANSCRIPTION REGULATOR, PADR-LIKE FAMILY"/>
    <property type="match status" value="1"/>
</dbReference>
<dbReference type="InterPro" id="IPR036388">
    <property type="entry name" value="WH-like_DNA-bd_sf"/>
</dbReference>
<dbReference type="PANTHER" id="PTHR43252">
    <property type="entry name" value="TRANSCRIPTIONAL REGULATOR YQJI"/>
    <property type="match status" value="1"/>
</dbReference>
<dbReference type="SUPFAM" id="SSF46785">
    <property type="entry name" value="Winged helix' DNA-binding domain"/>
    <property type="match status" value="1"/>
</dbReference>
<protein>
    <submittedName>
        <fullName evidence="2">PadR family transcriptional regulator</fullName>
    </submittedName>
</protein>
<reference evidence="2 3" key="1">
    <citation type="submission" date="2021-01" db="EMBL/GenBank/DDBJ databases">
        <title>Identification of strong promoters based on the transcriptome of Brevibacillus choshinensis.</title>
        <authorList>
            <person name="Yao D."/>
            <person name="Zhang K."/>
            <person name="Wu J."/>
        </authorList>
    </citation>
    <scope>NUCLEOTIDE SEQUENCE [LARGE SCALE GENOMIC DNA]</scope>
    <source>
        <strain evidence="2 3">HPD31-SP3</strain>
    </source>
</reference>